<evidence type="ECO:0000313" key="3">
    <source>
        <dbReference type="EMBL" id="KAF5838299.1"/>
    </source>
</evidence>
<feature type="compositionally biased region" description="Basic and acidic residues" evidence="2">
    <location>
        <begin position="324"/>
        <end position="337"/>
    </location>
</feature>
<name>A0ABQ7GUK8_DUNSA</name>
<keyword evidence="4" id="KW-1185">Reference proteome</keyword>
<feature type="region of interest" description="Disordered" evidence="2">
    <location>
        <begin position="750"/>
        <end position="787"/>
    </location>
</feature>
<feature type="compositionally biased region" description="Low complexity" evidence="2">
    <location>
        <begin position="1"/>
        <end position="14"/>
    </location>
</feature>
<organism evidence="3 4">
    <name type="scientific">Dunaliella salina</name>
    <name type="common">Green alga</name>
    <name type="synonym">Protococcus salinus</name>
    <dbReference type="NCBI Taxonomy" id="3046"/>
    <lineage>
        <taxon>Eukaryota</taxon>
        <taxon>Viridiplantae</taxon>
        <taxon>Chlorophyta</taxon>
        <taxon>core chlorophytes</taxon>
        <taxon>Chlorophyceae</taxon>
        <taxon>CS clade</taxon>
        <taxon>Chlamydomonadales</taxon>
        <taxon>Dunaliellaceae</taxon>
        <taxon>Dunaliella</taxon>
    </lineage>
</organism>
<dbReference type="EMBL" id="MU069584">
    <property type="protein sequence ID" value="KAF5838299.1"/>
    <property type="molecule type" value="Genomic_DNA"/>
</dbReference>
<keyword evidence="1" id="KW-0175">Coiled coil</keyword>
<feature type="coiled-coil region" evidence="1">
    <location>
        <begin position="471"/>
        <end position="508"/>
    </location>
</feature>
<gene>
    <name evidence="3" type="ORF">DUNSADRAFT_3095</name>
</gene>
<proteinExistence type="predicted"/>
<protein>
    <submittedName>
        <fullName evidence="3">Uncharacterized protein</fullName>
    </submittedName>
</protein>
<feature type="region of interest" description="Disordered" evidence="2">
    <location>
        <begin position="302"/>
        <end position="427"/>
    </location>
</feature>
<comment type="caution">
    <text evidence="3">The sequence shown here is derived from an EMBL/GenBank/DDBJ whole genome shotgun (WGS) entry which is preliminary data.</text>
</comment>
<feature type="region of interest" description="Disordered" evidence="2">
    <location>
        <begin position="1"/>
        <end position="245"/>
    </location>
</feature>
<feature type="compositionally biased region" description="Polar residues" evidence="2">
    <location>
        <begin position="118"/>
        <end position="127"/>
    </location>
</feature>
<evidence type="ECO:0000256" key="1">
    <source>
        <dbReference type="SAM" id="Coils"/>
    </source>
</evidence>
<evidence type="ECO:0000313" key="4">
    <source>
        <dbReference type="Proteomes" id="UP000815325"/>
    </source>
</evidence>
<feature type="compositionally biased region" description="Low complexity" evidence="2">
    <location>
        <begin position="73"/>
        <end position="90"/>
    </location>
</feature>
<sequence>MPQLGAAASSPFEAAAREEFSHVSASAPGGPSLSAATRSPQPAPPRSPSSLLHAPPGPPASLRSPKQPAAALGALHEASHAAPAAPGQQSPQTHAAASGAGFKGHRSNVPPSPPTAGQPLQPSQRPGSQGIAPATDSNHASPPQHHGLLGQRPMDSSAHGGSHRPNSRGNLGRLMVAVNEHRPGSQGSKRQGAGSPSRGSPLGADAAGPSAPPPRSPAAKHAPSHPSPKGSRSASPTAMGKRYGSWFVPPDAWSNVYEGEGPDPEEIARLAAKSGVDVEGLPILDGTSWSNAWIASCLDLSPLGAQPAQPRGPGTCSGPCLRNHLQERSLRSPEALEHAVASAQEENASRPASVGQASGPGSSAALPPVGEQEGSAKGARAGTPTRPRAGTNESTFKSHDAEFIPPPAPVPFTPRNDDGAQAAPMSGYGAVKPTPTITYVHPSALSALDDMDLDDIISPELREAVRRSLAMNDALTEHDRKMREYEEAKRAAKRAARFQRDLEAAEAEAAAAGLPGLNRKQWGRLAALHGFSFGPAGSIVAKDTVNKQSNIQVGLPRKLASQKIFSNKRRLPQLPTLKDRARIGSAGQAKGVSVKRRASSPGVRHVSREYSRGRTPPSRQRALDDRSEPIPGRRRAALLARGPPLAGQWARGPCRFSTMGAFNDNQMLAATGHLDRDGQVEHRSSNPDGAHEDGDGREEGGSGDDTASAKVDDQDAFHQRTFAPGMSESQGRVRDRPTFRINVLKNVAAHRLQQHPRTSPPSSPPLSGKQGGRRWSPPAHMPEGADQLQALAQAAAMDAASKSAQQSPRELWIARQLSKAATLGGRSR</sequence>
<feature type="region of interest" description="Disordered" evidence="2">
    <location>
        <begin position="676"/>
        <end position="709"/>
    </location>
</feature>
<evidence type="ECO:0000256" key="2">
    <source>
        <dbReference type="SAM" id="MobiDB-lite"/>
    </source>
</evidence>
<feature type="region of interest" description="Disordered" evidence="2">
    <location>
        <begin position="566"/>
        <end position="631"/>
    </location>
</feature>
<accession>A0ABQ7GUK8</accession>
<dbReference type="Proteomes" id="UP000815325">
    <property type="component" value="Unassembled WGS sequence"/>
</dbReference>
<feature type="compositionally biased region" description="Basic and acidic residues" evidence="2">
    <location>
        <begin position="676"/>
        <end position="700"/>
    </location>
</feature>
<feature type="compositionally biased region" description="Low complexity" evidence="2">
    <location>
        <begin position="199"/>
        <end position="209"/>
    </location>
</feature>
<reference evidence="3" key="1">
    <citation type="submission" date="2017-08" db="EMBL/GenBank/DDBJ databases">
        <authorList>
            <person name="Polle J.E."/>
            <person name="Barry K."/>
            <person name="Cushman J."/>
            <person name="Schmutz J."/>
            <person name="Tran D."/>
            <person name="Hathwaick L.T."/>
            <person name="Yim W.C."/>
            <person name="Jenkins J."/>
            <person name="Mckie-Krisberg Z.M."/>
            <person name="Prochnik S."/>
            <person name="Lindquist E."/>
            <person name="Dockter R.B."/>
            <person name="Adam C."/>
            <person name="Molina H."/>
            <person name="Bunkerborg J."/>
            <person name="Jin E."/>
            <person name="Buchheim M."/>
            <person name="Magnuson J."/>
        </authorList>
    </citation>
    <scope>NUCLEOTIDE SEQUENCE</scope>
    <source>
        <strain evidence="3">CCAP 19/18</strain>
    </source>
</reference>
<feature type="compositionally biased region" description="Low complexity" evidence="2">
    <location>
        <begin position="24"/>
        <end position="40"/>
    </location>
</feature>